<evidence type="ECO:0000313" key="4">
    <source>
        <dbReference type="Proteomes" id="UP000242957"/>
    </source>
</evidence>
<sequence>MCEISLVMNFHAEGVLAQWSLWGFQRMRRYAAFRGLSVQLVAVLDRADLATRRIVSGHPSLEQADVVVEVSNADLGLSRNDGVAHARGDYLGFLDGDDYCSGNWLVEALEMARCCGDRVVVHPEYIVSHGAIRAVGCVADQLHGNYSAANCFKSHPWGSAVFARKSVFEEVPYQETRVRETGFGYEDWHWGLEIMASGRLHTVAPGTAFFYRRKQESMLIEMDACKAVVRPGRFFTDGMAGPTQR</sequence>
<reference evidence="4" key="1">
    <citation type="submission" date="2016-10" db="EMBL/GenBank/DDBJ databases">
        <authorList>
            <person name="Varghese N."/>
            <person name="Submissions S."/>
        </authorList>
    </citation>
    <scope>NUCLEOTIDE SEQUENCE [LARGE SCALE GENOMIC DNA]</scope>
    <source>
        <strain evidence="4">JCM 21621</strain>
    </source>
</reference>
<accession>A0A1G9YH51</accession>
<dbReference type="Proteomes" id="UP000242957">
    <property type="component" value="Unassembled WGS sequence"/>
</dbReference>
<dbReference type="SUPFAM" id="SSF53448">
    <property type="entry name" value="Nucleotide-diphospho-sugar transferases"/>
    <property type="match status" value="1"/>
</dbReference>
<proteinExistence type="predicted"/>
<gene>
    <name evidence="3" type="ORF">SAMN05216193_10133</name>
</gene>
<dbReference type="STRING" id="198616.SAMN05216193_10133"/>
<keyword evidence="4" id="KW-1185">Reference proteome</keyword>
<feature type="domain" description="Glycosyltransferase 2-like" evidence="2">
    <location>
        <begin position="41"/>
        <end position="113"/>
    </location>
</feature>
<evidence type="ECO:0000256" key="1">
    <source>
        <dbReference type="ARBA" id="ARBA00022519"/>
    </source>
</evidence>
<keyword evidence="1" id="KW-0997">Cell inner membrane</keyword>
<organism evidence="3 4">
    <name type="scientific">Pseudomonas jinjuensis</name>
    <dbReference type="NCBI Taxonomy" id="198616"/>
    <lineage>
        <taxon>Bacteria</taxon>
        <taxon>Pseudomonadati</taxon>
        <taxon>Pseudomonadota</taxon>
        <taxon>Gammaproteobacteria</taxon>
        <taxon>Pseudomonadales</taxon>
        <taxon>Pseudomonadaceae</taxon>
        <taxon>Pseudomonas</taxon>
    </lineage>
</organism>
<dbReference type="EMBL" id="FNIJ01000001">
    <property type="protein sequence ID" value="SDN07803.1"/>
    <property type="molecule type" value="Genomic_DNA"/>
</dbReference>
<dbReference type="RefSeq" id="WP_084313053.1">
    <property type="nucleotide sequence ID" value="NZ_FNIJ01000001.1"/>
</dbReference>
<dbReference type="InterPro" id="IPR001173">
    <property type="entry name" value="Glyco_trans_2-like"/>
</dbReference>
<evidence type="ECO:0000259" key="2">
    <source>
        <dbReference type="Pfam" id="PF00535"/>
    </source>
</evidence>
<dbReference type="Pfam" id="PF00535">
    <property type="entry name" value="Glycos_transf_2"/>
    <property type="match status" value="1"/>
</dbReference>
<dbReference type="GO" id="GO:0016740">
    <property type="term" value="F:transferase activity"/>
    <property type="evidence" value="ECO:0007669"/>
    <property type="project" value="UniProtKB-KW"/>
</dbReference>
<dbReference type="OrthoDB" id="9802649at2"/>
<protein>
    <submittedName>
        <fullName evidence="3">Glycosyl transferase family 2</fullName>
    </submittedName>
</protein>
<name>A0A1G9YH51_9PSED</name>
<dbReference type="AlphaFoldDB" id="A0A1G9YH51"/>
<keyword evidence="3" id="KW-0808">Transferase</keyword>
<keyword evidence="1" id="KW-1003">Cell membrane</keyword>
<dbReference type="Gene3D" id="3.90.550.10">
    <property type="entry name" value="Spore Coat Polysaccharide Biosynthesis Protein SpsA, Chain A"/>
    <property type="match status" value="1"/>
</dbReference>
<dbReference type="CDD" id="cd00761">
    <property type="entry name" value="Glyco_tranf_GTA_type"/>
    <property type="match status" value="1"/>
</dbReference>
<dbReference type="InterPro" id="IPR029044">
    <property type="entry name" value="Nucleotide-diphossugar_trans"/>
</dbReference>
<keyword evidence="1" id="KW-0472">Membrane</keyword>
<evidence type="ECO:0000313" key="3">
    <source>
        <dbReference type="EMBL" id="SDN07803.1"/>
    </source>
</evidence>